<sequence length="127" mass="14128">MLVLPLSDISSQGIEPHELAEFLMSVYREFLGKSEQAGFVGWFYAWLDEMSGTLRCGACRVASPSELPFSCALKLVDIPGPLAREVADSNYRSGIPADEFQDTDFNVDDDEKSFTLTVFVRPLMRPA</sequence>
<evidence type="ECO:0000313" key="1">
    <source>
        <dbReference type="EMBL" id="MBM0107694.1"/>
    </source>
</evidence>
<proteinExistence type="predicted"/>
<dbReference type="EMBL" id="JAEVLS010000005">
    <property type="protein sequence ID" value="MBM0107694.1"/>
    <property type="molecule type" value="Genomic_DNA"/>
</dbReference>
<dbReference type="RefSeq" id="WP_203169788.1">
    <property type="nucleotide sequence ID" value="NZ_JAEVLS010000005.1"/>
</dbReference>
<accession>A0ABS1X393</accession>
<comment type="caution">
    <text evidence="1">The sequence shown here is derived from an EMBL/GenBank/DDBJ whole genome shotgun (WGS) entry which is preliminary data.</text>
</comment>
<name>A0ABS1X393_9GAMM</name>
<organism evidence="1 2">
    <name type="scientific">Steroidobacter gossypii</name>
    <dbReference type="NCBI Taxonomy" id="2805490"/>
    <lineage>
        <taxon>Bacteria</taxon>
        <taxon>Pseudomonadati</taxon>
        <taxon>Pseudomonadota</taxon>
        <taxon>Gammaproteobacteria</taxon>
        <taxon>Steroidobacterales</taxon>
        <taxon>Steroidobacteraceae</taxon>
        <taxon>Steroidobacter</taxon>
    </lineage>
</organism>
<keyword evidence="2" id="KW-1185">Reference proteome</keyword>
<dbReference type="Proteomes" id="UP000661077">
    <property type="component" value="Unassembled WGS sequence"/>
</dbReference>
<gene>
    <name evidence="1" type="ORF">JM946_23365</name>
</gene>
<reference evidence="1 2" key="1">
    <citation type="journal article" date="2021" name="Int. J. Syst. Evol. Microbiol.">
        <title>Steroidobacter gossypii sp. nov., isolated from soil of cotton cropping field.</title>
        <authorList>
            <person name="Huang R."/>
            <person name="Yang S."/>
            <person name="Zhen C."/>
            <person name="Liu W."/>
        </authorList>
    </citation>
    <scope>NUCLEOTIDE SEQUENCE [LARGE SCALE GENOMIC DNA]</scope>
    <source>
        <strain evidence="1 2">S1-65</strain>
    </source>
</reference>
<protein>
    <submittedName>
        <fullName evidence="1">Uncharacterized protein</fullName>
    </submittedName>
</protein>
<evidence type="ECO:0000313" key="2">
    <source>
        <dbReference type="Proteomes" id="UP000661077"/>
    </source>
</evidence>